<dbReference type="EMBL" id="PYGD01000001">
    <property type="protein sequence ID" value="PSK95168.1"/>
    <property type="molecule type" value="Genomic_DNA"/>
</dbReference>
<comment type="caution">
    <text evidence="1">The sequence shown here is derived from an EMBL/GenBank/DDBJ whole genome shotgun (WGS) entry which is preliminary data.</text>
</comment>
<evidence type="ECO:0000313" key="2">
    <source>
        <dbReference type="Proteomes" id="UP000240572"/>
    </source>
</evidence>
<sequence>MCAALAVAAFNAQAGLFVNNNLACDISLDVYASEPGAPTCTHYVWFKVPAGNSVAYNNTGSLTAAGFVWRDAALGPLTPLPISNAGIWDAASLDHYPTTPEVGRPGACAPGIISTGTWASCPSYTLTWTALGGNNVLVEVNP</sequence>
<evidence type="ECO:0000313" key="1">
    <source>
        <dbReference type="EMBL" id="PSK95168.1"/>
    </source>
</evidence>
<dbReference type="AlphaFoldDB" id="A0A2P8DD66"/>
<reference evidence="1 2" key="1">
    <citation type="submission" date="2018-03" db="EMBL/GenBank/DDBJ databases">
        <title>Genomic Encyclopedia of Type Strains, Phase III (KMG-III): the genomes of soil and plant-associated and newly described type strains.</title>
        <authorList>
            <person name="Whitman W."/>
        </authorList>
    </citation>
    <scope>NUCLEOTIDE SEQUENCE [LARGE SCALE GENOMIC DNA]</scope>
    <source>
        <strain evidence="1 2">CGMCC 1.12700</strain>
    </source>
</reference>
<protein>
    <submittedName>
        <fullName evidence="1">Uncharacterized protein</fullName>
    </submittedName>
</protein>
<organism evidence="1 2">
    <name type="scientific">Taibaiella chishuiensis</name>
    <dbReference type="NCBI Taxonomy" id="1434707"/>
    <lineage>
        <taxon>Bacteria</taxon>
        <taxon>Pseudomonadati</taxon>
        <taxon>Bacteroidota</taxon>
        <taxon>Chitinophagia</taxon>
        <taxon>Chitinophagales</taxon>
        <taxon>Chitinophagaceae</taxon>
        <taxon>Taibaiella</taxon>
    </lineage>
</organism>
<keyword evidence="2" id="KW-1185">Reference proteome</keyword>
<gene>
    <name evidence="1" type="ORF">B0I18_1011333</name>
</gene>
<accession>A0A2P8DD66</accession>
<dbReference type="Proteomes" id="UP000240572">
    <property type="component" value="Unassembled WGS sequence"/>
</dbReference>
<proteinExistence type="predicted"/>
<name>A0A2P8DD66_9BACT</name>